<feature type="domain" description="Glycosyltransferase 2-like" evidence="1">
    <location>
        <begin position="475"/>
        <end position="596"/>
    </location>
</feature>
<evidence type="ECO:0000313" key="2">
    <source>
        <dbReference type="EMBL" id="MBB3999588.1"/>
    </source>
</evidence>
<dbReference type="AlphaFoldDB" id="A0A7W6H6R5"/>
<reference evidence="2 3" key="1">
    <citation type="submission" date="2020-08" db="EMBL/GenBank/DDBJ databases">
        <title>Genomic Encyclopedia of Type Strains, Phase IV (KMG-IV): sequencing the most valuable type-strain genomes for metagenomic binning, comparative biology and taxonomic classification.</title>
        <authorList>
            <person name="Goeker M."/>
        </authorList>
    </citation>
    <scope>NUCLEOTIDE SEQUENCE [LARGE SCALE GENOMIC DNA]</scope>
    <source>
        <strain evidence="2 3">DSM 102238</strain>
    </source>
</reference>
<sequence length="767" mass="85232">MYPVPLTLRPLADRNEGRREGDVTLYDTRFEDLDFVLEGFPNEPSYGLHRLSIEMPLSEAAVSARLRAEFGDEQRRIRVTVQPRRSGIDFFFVLLGDERRPVLTLSVAGVPQIALGPAMLQRASTTLWRARRLRSWLGQRTRRPMRLGEDLRSLRSDLRHRGWAELRRRAVEAMNPSVWSERREMEEGVDRVLRRTSIVNREIIARLCAAATGRPASLTIVVPVFRTPLDWLAQLVESLANQTDAGFEAIFVLDGPQEEQAWALGEATQAMPQARILALPENVGAAAATNAGIRAATGDFVLVVDHDDRLERHLVEAFHAASAAEDADIVFADEAITDAEMRVVRQIETRGRFDLRYYLSHPYIVHPIFVRRSLALGVGGLDERLKVSHDVEFFLRCVGEARVVVQIPLLLYFWRTHEASLGHAARDDVYRNTSEAVRAFLARRTPWPAFEVGPGVNFNELEIRPPLPPGARVALVIPTKNGHEILRQCLASIEARASANRTPADIFVIDHQSDDPATLRFLSEAQAAGRISVVPHVGPWNYSAINNAAIRDHVSGRGYSHVVLMNNDIELITEDWLDRMIEPFSWGDVGVTGCCLLYPDRRIQHAGVVVGLTGPADHVSRFEESVGPQGGPRLPGPMSSLVVTRDFSAVTAALMAVSLPAFEAVGGFDETLAIGFNDTDLCLRIGEQGLASTYVGGVVAFHHESLTRKASGGVEHPGDTARFLDRYAAMIREGDPHYGAGMDWSQTAVRYAERPQKRFGLRVAHLR</sequence>
<proteinExistence type="predicted"/>
<comment type="caution">
    <text evidence="2">The sequence shown here is derived from an EMBL/GenBank/DDBJ whole genome shotgun (WGS) entry which is preliminary data.</text>
</comment>
<dbReference type="GO" id="GO:0016757">
    <property type="term" value="F:glycosyltransferase activity"/>
    <property type="evidence" value="ECO:0007669"/>
    <property type="project" value="UniProtKB-KW"/>
</dbReference>
<dbReference type="Proteomes" id="UP000542776">
    <property type="component" value="Unassembled WGS sequence"/>
</dbReference>
<evidence type="ECO:0000259" key="1">
    <source>
        <dbReference type="Pfam" id="PF00535"/>
    </source>
</evidence>
<dbReference type="PANTHER" id="PTHR43179">
    <property type="entry name" value="RHAMNOSYLTRANSFERASE WBBL"/>
    <property type="match status" value="1"/>
</dbReference>
<dbReference type="InterPro" id="IPR001173">
    <property type="entry name" value="Glyco_trans_2-like"/>
</dbReference>
<dbReference type="SUPFAM" id="SSF53448">
    <property type="entry name" value="Nucleotide-diphospho-sugar transferases"/>
    <property type="match status" value="2"/>
</dbReference>
<feature type="domain" description="Glycosyltransferase 2-like" evidence="1">
    <location>
        <begin position="219"/>
        <end position="332"/>
    </location>
</feature>
<dbReference type="RefSeq" id="WP_183201138.1">
    <property type="nucleotide sequence ID" value="NZ_JACIEK010000011.1"/>
</dbReference>
<keyword evidence="2" id="KW-0808">Transferase</keyword>
<keyword evidence="3" id="KW-1185">Reference proteome</keyword>
<gene>
    <name evidence="2" type="ORF">GGR04_003458</name>
</gene>
<organism evidence="2 3">
    <name type="scientific">Aureimonas pseudogalii</name>
    <dbReference type="NCBI Taxonomy" id="1744844"/>
    <lineage>
        <taxon>Bacteria</taxon>
        <taxon>Pseudomonadati</taxon>
        <taxon>Pseudomonadota</taxon>
        <taxon>Alphaproteobacteria</taxon>
        <taxon>Hyphomicrobiales</taxon>
        <taxon>Aurantimonadaceae</taxon>
        <taxon>Aureimonas</taxon>
    </lineage>
</organism>
<dbReference type="Pfam" id="PF00535">
    <property type="entry name" value="Glycos_transf_2"/>
    <property type="match status" value="2"/>
</dbReference>
<protein>
    <submittedName>
        <fullName evidence="2">GT2 family glycosyltransferase</fullName>
    </submittedName>
</protein>
<name>A0A7W6H6R5_9HYPH</name>
<dbReference type="PANTHER" id="PTHR43179:SF7">
    <property type="entry name" value="RHAMNOSYLTRANSFERASE WBBL"/>
    <property type="match status" value="1"/>
</dbReference>
<dbReference type="EMBL" id="JACIEK010000011">
    <property type="protein sequence ID" value="MBB3999588.1"/>
    <property type="molecule type" value="Genomic_DNA"/>
</dbReference>
<accession>A0A7W6H6R5</accession>
<dbReference type="InterPro" id="IPR029044">
    <property type="entry name" value="Nucleotide-diphossugar_trans"/>
</dbReference>
<evidence type="ECO:0000313" key="3">
    <source>
        <dbReference type="Proteomes" id="UP000542776"/>
    </source>
</evidence>
<dbReference type="Gene3D" id="3.90.550.10">
    <property type="entry name" value="Spore Coat Polysaccharide Biosynthesis Protein SpsA, Chain A"/>
    <property type="match status" value="2"/>
</dbReference>